<accession>A0A9W7XPI1</accession>
<dbReference type="GO" id="GO:0071944">
    <property type="term" value="C:cell periphery"/>
    <property type="evidence" value="ECO:0007669"/>
    <property type="project" value="TreeGrafter"/>
</dbReference>
<feature type="region of interest" description="Disordered" evidence="1">
    <location>
        <begin position="1"/>
        <end position="47"/>
    </location>
</feature>
<dbReference type="AlphaFoldDB" id="A0A9W7XPI1"/>
<organism evidence="3 4">
    <name type="scientific">Coemansia asiatica</name>
    <dbReference type="NCBI Taxonomy" id="1052880"/>
    <lineage>
        <taxon>Eukaryota</taxon>
        <taxon>Fungi</taxon>
        <taxon>Fungi incertae sedis</taxon>
        <taxon>Zoopagomycota</taxon>
        <taxon>Kickxellomycotina</taxon>
        <taxon>Kickxellomycetes</taxon>
        <taxon>Kickxellales</taxon>
        <taxon>Kickxellaceae</taxon>
        <taxon>Coemansia</taxon>
    </lineage>
</organism>
<feature type="compositionally biased region" description="Basic and acidic residues" evidence="1">
    <location>
        <begin position="346"/>
        <end position="360"/>
    </location>
</feature>
<keyword evidence="4" id="KW-1185">Reference proteome</keyword>
<feature type="compositionally biased region" description="Basic and acidic residues" evidence="1">
    <location>
        <begin position="431"/>
        <end position="443"/>
    </location>
</feature>
<protein>
    <recommendedName>
        <fullName evidence="2">MINDY deubiquitinase domain-containing protein</fullName>
    </recommendedName>
</protein>
<dbReference type="EMBL" id="JANBOH010000022">
    <property type="protein sequence ID" value="KAJ1647709.1"/>
    <property type="molecule type" value="Genomic_DNA"/>
</dbReference>
<dbReference type="GO" id="GO:0071108">
    <property type="term" value="P:protein K48-linked deubiquitination"/>
    <property type="evidence" value="ECO:0007669"/>
    <property type="project" value="TreeGrafter"/>
</dbReference>
<sequence length="450" mass="50810">MTERQQSTARLEDADKELTPFEILSSTNIEPIKTASNNDNTDTNNDRQHYRLKPITWTDPLTMERKQVKIVTQNENGPCPLISLTNALVLTGRLHLGKRPVISDEELLGLLGNHLFSRETVGGWDIEEILGLLPTLTHGLDVEIRLTDIYGFIEGPATRLFRAFDVPLVHGWVVEDGAVARIVREKCQGSYTGLVDFVLRKDAESNGRVVGNRGEDLAEDIREAVLANLWLESNQTQLTEYGRQRLLNALEDFSVVVFFRNNHFSTLYKRSQGLYILCADDVMAGDSRVVWESVCDVRQQGNLFFDSEFNVLSRRDDDGADYARESADEDEKQVDEDYRLAVELQRMEDEGSASRERQQRQNDGLAAGMTKGSPLYAVPKAEHLANKSTGHHGRSASVEDFEKRINKALVPAAEDASKTMPARRAHQQQYRQREQSPFKKKSTESLCIIS</sequence>
<dbReference type="GO" id="GO:1990380">
    <property type="term" value="F:K48-linked deubiquitinase activity"/>
    <property type="evidence" value="ECO:0007669"/>
    <property type="project" value="InterPro"/>
</dbReference>
<proteinExistence type="predicted"/>
<evidence type="ECO:0000259" key="2">
    <source>
        <dbReference type="Pfam" id="PF04424"/>
    </source>
</evidence>
<feature type="region of interest" description="Disordered" evidence="1">
    <location>
        <begin position="412"/>
        <end position="444"/>
    </location>
</feature>
<dbReference type="Pfam" id="PF04424">
    <property type="entry name" value="MINDY_DUB"/>
    <property type="match status" value="1"/>
</dbReference>
<name>A0A9W7XPI1_9FUNG</name>
<feature type="domain" description="MINDY deubiquitinase" evidence="2">
    <location>
        <begin position="49"/>
        <end position="309"/>
    </location>
</feature>
<comment type="caution">
    <text evidence="3">The sequence shown here is derived from an EMBL/GenBank/DDBJ whole genome shotgun (WGS) entry which is preliminary data.</text>
</comment>
<dbReference type="PANTHER" id="PTHR18063:SF6">
    <property type="entry name" value="UBIQUITIN CARBOXYL-TERMINAL HYDROLASE"/>
    <property type="match status" value="1"/>
</dbReference>
<reference evidence="3" key="1">
    <citation type="submission" date="2022-07" db="EMBL/GenBank/DDBJ databases">
        <title>Phylogenomic reconstructions and comparative analyses of Kickxellomycotina fungi.</title>
        <authorList>
            <person name="Reynolds N.K."/>
            <person name="Stajich J.E."/>
            <person name="Barry K."/>
            <person name="Grigoriev I.V."/>
            <person name="Crous P."/>
            <person name="Smith M.E."/>
        </authorList>
    </citation>
    <scope>NUCLEOTIDE SEQUENCE</scope>
    <source>
        <strain evidence="3">NBRC 105413</strain>
    </source>
</reference>
<dbReference type="InterPro" id="IPR033979">
    <property type="entry name" value="MINDY_domain"/>
</dbReference>
<dbReference type="GO" id="GO:0005829">
    <property type="term" value="C:cytosol"/>
    <property type="evidence" value="ECO:0007669"/>
    <property type="project" value="TreeGrafter"/>
</dbReference>
<evidence type="ECO:0000313" key="4">
    <source>
        <dbReference type="Proteomes" id="UP001145021"/>
    </source>
</evidence>
<dbReference type="GO" id="GO:0016807">
    <property type="term" value="F:cysteine-type carboxypeptidase activity"/>
    <property type="evidence" value="ECO:0007669"/>
    <property type="project" value="TreeGrafter"/>
</dbReference>
<gene>
    <name evidence="3" type="ORF">LPJ64_000956</name>
</gene>
<feature type="region of interest" description="Disordered" evidence="1">
    <location>
        <begin position="346"/>
        <end position="372"/>
    </location>
</feature>
<dbReference type="GO" id="GO:0004843">
    <property type="term" value="F:cysteine-type deubiquitinase activity"/>
    <property type="evidence" value="ECO:0007669"/>
    <property type="project" value="InterPro"/>
</dbReference>
<dbReference type="PANTHER" id="PTHR18063">
    <property type="entry name" value="NF-E2 INDUCIBLE PROTEIN"/>
    <property type="match status" value="1"/>
</dbReference>
<dbReference type="InterPro" id="IPR007518">
    <property type="entry name" value="MINDY"/>
</dbReference>
<evidence type="ECO:0000256" key="1">
    <source>
        <dbReference type="SAM" id="MobiDB-lite"/>
    </source>
</evidence>
<dbReference type="Proteomes" id="UP001145021">
    <property type="component" value="Unassembled WGS sequence"/>
</dbReference>
<feature type="compositionally biased region" description="Basic and acidic residues" evidence="1">
    <location>
        <begin position="10"/>
        <end position="19"/>
    </location>
</feature>
<evidence type="ECO:0000313" key="3">
    <source>
        <dbReference type="EMBL" id="KAJ1647709.1"/>
    </source>
</evidence>